<organism evidence="1 2">
    <name type="scientific">Populus alba x Populus x berolinensis</name>
    <dbReference type="NCBI Taxonomy" id="444605"/>
    <lineage>
        <taxon>Eukaryota</taxon>
        <taxon>Viridiplantae</taxon>
        <taxon>Streptophyta</taxon>
        <taxon>Embryophyta</taxon>
        <taxon>Tracheophyta</taxon>
        <taxon>Spermatophyta</taxon>
        <taxon>Magnoliopsida</taxon>
        <taxon>eudicotyledons</taxon>
        <taxon>Gunneridae</taxon>
        <taxon>Pentapetalae</taxon>
        <taxon>rosids</taxon>
        <taxon>fabids</taxon>
        <taxon>Malpighiales</taxon>
        <taxon>Salicaceae</taxon>
        <taxon>Saliceae</taxon>
        <taxon>Populus</taxon>
    </lineage>
</organism>
<dbReference type="CDD" id="cd09272">
    <property type="entry name" value="RNase_HI_RT_Ty1"/>
    <property type="match status" value="1"/>
</dbReference>
<evidence type="ECO:0000313" key="1">
    <source>
        <dbReference type="EMBL" id="KAJ6968382.1"/>
    </source>
</evidence>
<proteinExistence type="predicted"/>
<dbReference type="AlphaFoldDB" id="A0AAD6LJP3"/>
<reference evidence="1 2" key="1">
    <citation type="journal article" date="2023" name="Mol. Ecol. Resour.">
        <title>Chromosome-level genome assembly of a triploid poplar Populus alba 'Berolinensis'.</title>
        <authorList>
            <person name="Chen S."/>
            <person name="Yu Y."/>
            <person name="Wang X."/>
            <person name="Wang S."/>
            <person name="Zhang T."/>
            <person name="Zhou Y."/>
            <person name="He R."/>
            <person name="Meng N."/>
            <person name="Wang Y."/>
            <person name="Liu W."/>
            <person name="Liu Z."/>
            <person name="Liu J."/>
            <person name="Guo Q."/>
            <person name="Huang H."/>
            <person name="Sederoff R.R."/>
            <person name="Wang G."/>
            <person name="Qu G."/>
            <person name="Chen S."/>
        </authorList>
    </citation>
    <scope>NUCLEOTIDE SEQUENCE [LARGE SCALE GENOMIC DNA]</scope>
    <source>
        <strain evidence="1">SC-2020</strain>
    </source>
</reference>
<keyword evidence="2" id="KW-1185">Reference proteome</keyword>
<name>A0AAD6LJP3_9ROSI</name>
<evidence type="ECO:0000313" key="2">
    <source>
        <dbReference type="Proteomes" id="UP001164929"/>
    </source>
</evidence>
<accession>A0AAD6LJP3</accession>
<sequence>MFIACSEIIWLRGLLEELGFPQTTSTPLYANNTNTIQIVTNPIFYERTKHIESILTGGTGLHGEKHGLKMVAVNDNAKSSSKAEDEMENNQTLQKDKNDCLMVSDTFHKVTNSSTPILLERGAFAAGNLSLEPVIPAEDLSMVLKHYGLDCQDENGKHLPAGTYFCSARPWDIIYYRRLKKGSISTEKYARRVDQNREFGIVTSILEAEVVGENYNKRLTLSWGGAGVVSRGRSFFPDSMTSLLVSLSKFWILFFTSTEVFVEPDLLCPEVKVDPVNICLL</sequence>
<protein>
    <submittedName>
        <fullName evidence="1">Uncharacterized protein</fullName>
    </submittedName>
</protein>
<gene>
    <name evidence="1" type="ORF">NC653_036368</name>
</gene>
<dbReference type="Proteomes" id="UP001164929">
    <property type="component" value="Chromosome 16"/>
</dbReference>
<dbReference type="EMBL" id="JAQIZT010000016">
    <property type="protein sequence ID" value="KAJ6968382.1"/>
    <property type="molecule type" value="Genomic_DNA"/>
</dbReference>
<comment type="caution">
    <text evidence="1">The sequence shown here is derived from an EMBL/GenBank/DDBJ whole genome shotgun (WGS) entry which is preliminary data.</text>
</comment>